<dbReference type="GO" id="GO:0003909">
    <property type="term" value="F:DNA ligase activity"/>
    <property type="evidence" value="ECO:0007669"/>
    <property type="project" value="TreeGrafter"/>
</dbReference>
<comment type="catalytic activity">
    <reaction evidence="8">
        <text>a 3'-end 3'-phospho-ribonucleotide-RNA + a 5'-end dephospho-ribonucleoside-RNA + GTP = a ribonucleotidyl-ribonucleotide-RNA + GMP + diphosphate</text>
        <dbReference type="Rhea" id="RHEA:68076"/>
        <dbReference type="Rhea" id="RHEA-COMP:10463"/>
        <dbReference type="Rhea" id="RHEA-COMP:13936"/>
        <dbReference type="Rhea" id="RHEA-COMP:17355"/>
        <dbReference type="ChEBI" id="CHEBI:33019"/>
        <dbReference type="ChEBI" id="CHEBI:37565"/>
        <dbReference type="ChEBI" id="CHEBI:58115"/>
        <dbReference type="ChEBI" id="CHEBI:83062"/>
        <dbReference type="ChEBI" id="CHEBI:138284"/>
        <dbReference type="ChEBI" id="CHEBI:173118"/>
        <dbReference type="EC" id="6.5.1.8"/>
    </reaction>
</comment>
<dbReference type="GO" id="GO:0042245">
    <property type="term" value="P:RNA repair"/>
    <property type="evidence" value="ECO:0007669"/>
    <property type="project" value="TreeGrafter"/>
</dbReference>
<evidence type="ECO:0000256" key="2">
    <source>
        <dbReference type="ARBA" id="ARBA00012726"/>
    </source>
</evidence>
<evidence type="ECO:0000256" key="3">
    <source>
        <dbReference type="ARBA" id="ARBA00022598"/>
    </source>
</evidence>
<evidence type="ECO:0000256" key="6">
    <source>
        <dbReference type="ARBA" id="ARBA00023134"/>
    </source>
</evidence>
<dbReference type="PANTHER" id="PTHR43749">
    <property type="entry name" value="RNA-SPLICING LIGASE RTCB"/>
    <property type="match status" value="1"/>
</dbReference>
<keyword evidence="3 9" id="KW-0436">Ligase</keyword>
<dbReference type="PANTHER" id="PTHR43749:SF2">
    <property type="entry name" value="RNA-SPLICING LIGASE RTCB"/>
    <property type="match status" value="1"/>
</dbReference>
<sequence length="366" mass="40618">MVKATIFADNIEPDVLAQFNSAIEQDYSVKAALMPDAHLGYTLPIGAVVATEGVVVPSWVGYDIGCGMLAMKTDMGKEEIIPFREKIFESVYRAVPTRFHHNKRDSEWDYSSVPMTPELKKIFAKSGLKQIGSLGSGNHFIEISHDEKGSVWVVIHSGSRNVGHSVAARYMKLASGGKQAREGHFGLKVNTGQGEDYIVDMKFCLEFALENRKQLLDRVLREIYYYVRNGDEPQKLELINRTHNHAELKDGLWIHRKGATHAEKGMKGVIPGNMRDGSFIVVGKGNPDSLNSSSHGAGRAMSRTKAKKALNMEDFKKQMEGVTSKVTGSTLDEAPDAYKDIFGIMKLQKDLVDITHHLKPMINVKG</sequence>
<keyword evidence="4" id="KW-0479">Metal-binding</keyword>
<evidence type="ECO:0000256" key="8">
    <source>
        <dbReference type="ARBA" id="ARBA00047746"/>
    </source>
</evidence>
<keyword evidence="5" id="KW-0547">Nucleotide-binding</keyword>
<dbReference type="InterPro" id="IPR036025">
    <property type="entry name" value="RtcB-like_sf"/>
</dbReference>
<dbReference type="InterPro" id="IPR001233">
    <property type="entry name" value="RtcB"/>
</dbReference>
<dbReference type="Gene3D" id="3.90.1860.10">
    <property type="entry name" value="tRNA-splicing ligase RtcB"/>
    <property type="match status" value="1"/>
</dbReference>
<reference evidence="9" key="1">
    <citation type="submission" date="2018-06" db="EMBL/GenBank/DDBJ databases">
        <authorList>
            <person name="Zhirakovskaya E."/>
        </authorList>
    </citation>
    <scope>NUCLEOTIDE SEQUENCE</scope>
</reference>
<dbReference type="EMBL" id="UOGA01000125">
    <property type="protein sequence ID" value="VAX18495.1"/>
    <property type="molecule type" value="Genomic_DNA"/>
</dbReference>
<dbReference type="SUPFAM" id="SSF103365">
    <property type="entry name" value="Hypothetical protein PH1602"/>
    <property type="match status" value="1"/>
</dbReference>
<dbReference type="AlphaFoldDB" id="A0A3B1CIA2"/>
<dbReference type="GO" id="GO:0030145">
    <property type="term" value="F:manganese ion binding"/>
    <property type="evidence" value="ECO:0007669"/>
    <property type="project" value="TreeGrafter"/>
</dbReference>
<evidence type="ECO:0000313" key="9">
    <source>
        <dbReference type="EMBL" id="VAX18495.1"/>
    </source>
</evidence>
<evidence type="ECO:0000256" key="7">
    <source>
        <dbReference type="ARBA" id="ARBA00023211"/>
    </source>
</evidence>
<comment type="cofactor">
    <cofactor evidence="1">
        <name>Mn(2+)</name>
        <dbReference type="ChEBI" id="CHEBI:29035"/>
    </cofactor>
</comment>
<evidence type="ECO:0000256" key="5">
    <source>
        <dbReference type="ARBA" id="ARBA00022741"/>
    </source>
</evidence>
<keyword evidence="7" id="KW-0464">Manganese</keyword>
<name>A0A3B1CIA2_9ZZZZ</name>
<evidence type="ECO:0000256" key="1">
    <source>
        <dbReference type="ARBA" id="ARBA00001936"/>
    </source>
</evidence>
<dbReference type="Pfam" id="PF01139">
    <property type="entry name" value="RtcB"/>
    <property type="match status" value="2"/>
</dbReference>
<dbReference type="InterPro" id="IPR052915">
    <property type="entry name" value="RtcB-like"/>
</dbReference>
<proteinExistence type="predicted"/>
<organism evidence="9">
    <name type="scientific">hydrothermal vent metagenome</name>
    <dbReference type="NCBI Taxonomy" id="652676"/>
    <lineage>
        <taxon>unclassified sequences</taxon>
        <taxon>metagenomes</taxon>
        <taxon>ecological metagenomes</taxon>
    </lineage>
</organism>
<gene>
    <name evidence="9" type="ORF">MNBD_NITROSPINAE04-49</name>
</gene>
<accession>A0A3B1CIA2</accession>
<protein>
    <recommendedName>
        <fullName evidence="2">3'-phosphate/5'-hydroxy nucleic acid ligase</fullName>
        <ecNumber evidence="2">6.5.1.8</ecNumber>
    </recommendedName>
</protein>
<keyword evidence="6" id="KW-0342">GTP-binding</keyword>
<dbReference type="EC" id="6.5.1.8" evidence="2"/>
<dbReference type="GO" id="GO:0170057">
    <property type="term" value="F:RNA ligase (GTP) activity"/>
    <property type="evidence" value="ECO:0007669"/>
    <property type="project" value="UniProtKB-EC"/>
</dbReference>
<dbReference type="GO" id="GO:0005525">
    <property type="term" value="F:GTP binding"/>
    <property type="evidence" value="ECO:0007669"/>
    <property type="project" value="UniProtKB-KW"/>
</dbReference>
<dbReference type="GO" id="GO:0006396">
    <property type="term" value="P:RNA processing"/>
    <property type="evidence" value="ECO:0007669"/>
    <property type="project" value="InterPro"/>
</dbReference>
<evidence type="ECO:0000256" key="4">
    <source>
        <dbReference type="ARBA" id="ARBA00022723"/>
    </source>
</evidence>
<dbReference type="GO" id="GO:0006281">
    <property type="term" value="P:DNA repair"/>
    <property type="evidence" value="ECO:0007669"/>
    <property type="project" value="TreeGrafter"/>
</dbReference>